<keyword evidence="11" id="KW-0560">Oxidoreductase</keyword>
<evidence type="ECO:0000256" key="14">
    <source>
        <dbReference type="ARBA" id="ARBA00023180"/>
    </source>
</evidence>
<keyword evidence="7" id="KW-0732">Signal</keyword>
<keyword evidence="14" id="KW-0325">Glycoprotein</keyword>
<keyword evidence="9" id="KW-0274">FAD</keyword>
<accession>A0A098VVS9</accession>
<comment type="subcellular location">
    <subcellularLocation>
        <location evidence="2">Endoplasmic reticulum membrane</location>
        <topology evidence="2">Peripheral membrane protein</topology>
        <orientation evidence="2">Lumenal side</orientation>
    </subcellularLocation>
</comment>
<evidence type="ECO:0000256" key="7">
    <source>
        <dbReference type="ARBA" id="ARBA00022729"/>
    </source>
</evidence>
<dbReference type="GO" id="GO:0034975">
    <property type="term" value="P:protein folding in endoplasmic reticulum"/>
    <property type="evidence" value="ECO:0007669"/>
    <property type="project" value="InterPro"/>
</dbReference>
<name>A0A098VVS9_9MICR</name>
<dbReference type="GO" id="GO:0071949">
    <property type="term" value="F:FAD binding"/>
    <property type="evidence" value="ECO:0007669"/>
    <property type="project" value="InterPro"/>
</dbReference>
<keyword evidence="10" id="KW-0249">Electron transport</keyword>
<evidence type="ECO:0000256" key="12">
    <source>
        <dbReference type="ARBA" id="ARBA00023136"/>
    </source>
</evidence>
<keyword evidence="16" id="KW-1133">Transmembrane helix</keyword>
<evidence type="ECO:0000256" key="10">
    <source>
        <dbReference type="ARBA" id="ARBA00022982"/>
    </source>
</evidence>
<dbReference type="PANTHER" id="PTHR12613">
    <property type="entry name" value="ERO1-RELATED"/>
    <property type="match status" value="1"/>
</dbReference>
<evidence type="ECO:0000256" key="8">
    <source>
        <dbReference type="ARBA" id="ARBA00022824"/>
    </source>
</evidence>
<keyword evidence="5" id="KW-0813">Transport</keyword>
<dbReference type="Proteomes" id="UP000029725">
    <property type="component" value="Unassembled WGS sequence"/>
</dbReference>
<evidence type="ECO:0000256" key="13">
    <source>
        <dbReference type="ARBA" id="ARBA00023157"/>
    </source>
</evidence>
<sequence length="295" mass="33671">MHTSVSTHLSYKYFNESSGLFEPNIFEYQHRVGLYPERKANFFLTFVVLFRAIQKISPIIHSNYDFRLKESPDDEQKTKDIFQKISKLSLKCPNLFNEKLLFNTKSNPDALLLKQSLRDHFQNISRILDCVGCQRCRLWGKIQIIGLGTALKILFSYPEDITKCSLSRVELVALYNTLGKYSETLFFIQRLDSLVAESGVSGEKTEAPTSWNDVAFSCLLAFIFALLLLVFCSCLYIRYRKGAIKACSLSCSSESAENSIYALNENSPLKTHGSTGRLQKRLNRSTGSLFEEEEE</sequence>
<comment type="caution">
    <text evidence="17">The sequence shown here is derived from an EMBL/GenBank/DDBJ whole genome shotgun (WGS) entry which is preliminary data.</text>
</comment>
<dbReference type="HOGENOM" id="CLU_943606_0_0_1"/>
<dbReference type="GO" id="GO:0015035">
    <property type="term" value="F:protein-disulfide reductase activity"/>
    <property type="evidence" value="ECO:0007669"/>
    <property type="project" value="InterPro"/>
</dbReference>
<protein>
    <submittedName>
        <fullName evidence="17">Uncharacterized protein</fullName>
    </submittedName>
</protein>
<comment type="cofactor">
    <cofactor evidence="1">
        <name>FAD</name>
        <dbReference type="ChEBI" id="CHEBI:57692"/>
    </cofactor>
</comment>
<evidence type="ECO:0000256" key="15">
    <source>
        <dbReference type="ARBA" id="ARBA00023284"/>
    </source>
</evidence>
<evidence type="ECO:0000256" key="16">
    <source>
        <dbReference type="SAM" id="Phobius"/>
    </source>
</evidence>
<dbReference type="InterPro" id="IPR037192">
    <property type="entry name" value="ERO1-like_sf"/>
</dbReference>
<evidence type="ECO:0000256" key="5">
    <source>
        <dbReference type="ARBA" id="ARBA00022448"/>
    </source>
</evidence>
<dbReference type="AlphaFoldDB" id="A0A098VVS9"/>
<dbReference type="OrthoDB" id="2196345at2759"/>
<dbReference type="GO" id="GO:0016972">
    <property type="term" value="F:thiol oxidase activity"/>
    <property type="evidence" value="ECO:0007669"/>
    <property type="project" value="InterPro"/>
</dbReference>
<evidence type="ECO:0000256" key="4">
    <source>
        <dbReference type="ARBA" id="ARBA00011802"/>
    </source>
</evidence>
<proteinExistence type="inferred from homology"/>
<dbReference type="SUPFAM" id="SSF110019">
    <property type="entry name" value="ERO1-like"/>
    <property type="match status" value="1"/>
</dbReference>
<keyword evidence="8" id="KW-0256">Endoplasmic reticulum</keyword>
<keyword evidence="13" id="KW-1015">Disulfide bond</keyword>
<evidence type="ECO:0000256" key="2">
    <source>
        <dbReference type="ARBA" id="ARBA00004367"/>
    </source>
</evidence>
<dbReference type="VEuPathDB" id="MicrosporidiaDB:DI09_121p80"/>
<evidence type="ECO:0000256" key="1">
    <source>
        <dbReference type="ARBA" id="ARBA00001974"/>
    </source>
</evidence>
<dbReference type="InterPro" id="IPR007266">
    <property type="entry name" value="Ero1"/>
</dbReference>
<evidence type="ECO:0000313" key="18">
    <source>
        <dbReference type="Proteomes" id="UP000029725"/>
    </source>
</evidence>
<evidence type="ECO:0000256" key="6">
    <source>
        <dbReference type="ARBA" id="ARBA00022630"/>
    </source>
</evidence>
<keyword evidence="18" id="KW-1185">Reference proteome</keyword>
<keyword evidence="16" id="KW-0812">Transmembrane</keyword>
<evidence type="ECO:0000256" key="3">
    <source>
        <dbReference type="ARBA" id="ARBA00008277"/>
    </source>
</evidence>
<keyword evidence="12 16" id="KW-0472">Membrane</keyword>
<reference evidence="17 18" key="1">
    <citation type="submission" date="2014-04" db="EMBL/GenBank/DDBJ databases">
        <title>A new species of microsporidia sheds light on the evolution of extreme parasitism.</title>
        <authorList>
            <person name="Haag K.L."/>
            <person name="James T.Y."/>
            <person name="Larsson R."/>
            <person name="Schaer T.M."/>
            <person name="Refardt D."/>
            <person name="Pombert J.-F."/>
            <person name="Ebert D."/>
        </authorList>
    </citation>
    <scope>NUCLEOTIDE SEQUENCE [LARGE SCALE GENOMIC DNA]</scope>
    <source>
        <strain evidence="17 18">UGP3</strain>
        <tissue evidence="17">Spores</tissue>
    </source>
</reference>
<organism evidence="17 18">
    <name type="scientific">Mitosporidium daphniae</name>
    <dbReference type="NCBI Taxonomy" id="1485682"/>
    <lineage>
        <taxon>Eukaryota</taxon>
        <taxon>Fungi</taxon>
        <taxon>Fungi incertae sedis</taxon>
        <taxon>Microsporidia</taxon>
        <taxon>Mitosporidium</taxon>
    </lineage>
</organism>
<dbReference type="GeneID" id="25258172"/>
<dbReference type="PANTHER" id="PTHR12613:SF0">
    <property type="entry name" value="ERO1-LIKE PROTEIN"/>
    <property type="match status" value="1"/>
</dbReference>
<keyword evidence="15" id="KW-0676">Redox-active center</keyword>
<evidence type="ECO:0000256" key="11">
    <source>
        <dbReference type="ARBA" id="ARBA00023002"/>
    </source>
</evidence>
<dbReference type="GO" id="GO:0005789">
    <property type="term" value="C:endoplasmic reticulum membrane"/>
    <property type="evidence" value="ECO:0007669"/>
    <property type="project" value="UniProtKB-SubCell"/>
</dbReference>
<evidence type="ECO:0000256" key="9">
    <source>
        <dbReference type="ARBA" id="ARBA00022827"/>
    </source>
</evidence>
<feature type="transmembrane region" description="Helical" evidence="16">
    <location>
        <begin position="214"/>
        <end position="237"/>
    </location>
</feature>
<comment type="subunit">
    <text evidence="4">May function both as a monomer and a homodimer.</text>
</comment>
<dbReference type="RefSeq" id="XP_013239385.1">
    <property type="nucleotide sequence ID" value="XM_013383931.1"/>
</dbReference>
<keyword evidence="6" id="KW-0285">Flavoprotein</keyword>
<comment type="similarity">
    <text evidence="3">Belongs to the EROs family.</text>
</comment>
<evidence type="ECO:0000313" key="17">
    <source>
        <dbReference type="EMBL" id="KGG52949.1"/>
    </source>
</evidence>
<dbReference type="Pfam" id="PF04137">
    <property type="entry name" value="ERO1"/>
    <property type="match status" value="1"/>
</dbReference>
<gene>
    <name evidence="17" type="ORF">DI09_121p80</name>
</gene>
<dbReference type="EMBL" id="JMKJ01000024">
    <property type="protein sequence ID" value="KGG52949.1"/>
    <property type="molecule type" value="Genomic_DNA"/>
</dbReference>